<proteinExistence type="predicted"/>
<dbReference type="Proteomes" id="UP000824681">
    <property type="component" value="Chromosome"/>
</dbReference>
<evidence type="ECO:0000313" key="2">
    <source>
        <dbReference type="Proteomes" id="UP000824681"/>
    </source>
</evidence>
<dbReference type="RefSeq" id="WP_020544441.1">
    <property type="nucleotide sequence ID" value="NZ_CP068985.1"/>
</dbReference>
<evidence type="ECO:0000313" key="1">
    <source>
        <dbReference type="EMBL" id="QYC39087.1"/>
    </source>
</evidence>
<organism evidence="1 2">
    <name type="scientific">Nonomuraea coxensis DSM 45129</name>
    <dbReference type="NCBI Taxonomy" id="1122611"/>
    <lineage>
        <taxon>Bacteria</taxon>
        <taxon>Bacillati</taxon>
        <taxon>Actinomycetota</taxon>
        <taxon>Actinomycetes</taxon>
        <taxon>Streptosporangiales</taxon>
        <taxon>Streptosporangiaceae</taxon>
        <taxon>Nonomuraea</taxon>
    </lineage>
</organism>
<name>A0ABX8TXA4_9ACTN</name>
<dbReference type="EMBL" id="CP068985">
    <property type="protein sequence ID" value="QYC39087.1"/>
    <property type="molecule type" value="Genomic_DNA"/>
</dbReference>
<sequence>MGITCEITGIMGPKSDPKHVILYTHQTDWAAPARAANFKAMEAVAQDSKAAVQKHAIDTMGRDPWRIGQIVRAALVLLHHEHDWTISASHNAIFGY</sequence>
<gene>
    <name evidence="1" type="ORF">Nocox_07310</name>
</gene>
<keyword evidence="2" id="KW-1185">Reference proteome</keyword>
<accession>A0ABX8TXA4</accession>
<protein>
    <submittedName>
        <fullName evidence="1">Uncharacterized protein</fullName>
    </submittedName>
</protein>
<reference evidence="1 2" key="1">
    <citation type="journal article" date="2021" name="ACS Chem. Biol.">
        <title>Genomic-Led Discovery of a Novel Glycopeptide Antibiotic by Nonomuraea coxensis DSM 45129.</title>
        <authorList>
            <person name="Yushchuk O."/>
            <person name="Vior N.M."/>
            <person name="Andreo-Vidal A."/>
            <person name="Berini F."/>
            <person name="Ruckert C."/>
            <person name="Busche T."/>
            <person name="Binda E."/>
            <person name="Kalinowski J."/>
            <person name="Truman A.W."/>
            <person name="Marinelli F."/>
        </authorList>
    </citation>
    <scope>NUCLEOTIDE SEQUENCE [LARGE SCALE GENOMIC DNA]</scope>
    <source>
        <strain evidence="1 2">DSM 45129</strain>
    </source>
</reference>